<dbReference type="AlphaFoldDB" id="A0A1Y2H451"/>
<protein>
    <submittedName>
        <fullName evidence="2">Uncharacterized protein</fullName>
    </submittedName>
</protein>
<evidence type="ECO:0000313" key="2">
    <source>
        <dbReference type="EMBL" id="ORZ29337.1"/>
    </source>
</evidence>
<proteinExistence type="predicted"/>
<sequence>MMTSTVEPPAALGPLLARDLPAPSTAASDPADPAPLCDELATTHFGLHGILSSGFYVPAEAFSDRRPFQPAATASSDNALPAGLEMAVSTRANTAVLLHPVPAASVQLIAGFLPLTIGLPGLLPLHSVAADADAKSYLVATPYGRGSLREMLAEWSAIPSPQDLTKLPIRPTDRLILTWAVDVLQLVAAWHARLDLGTLPEHTAEYLADRVLPLAPANLYINPATLHVQLDVLPLLMDDVDQVDDALSVNTGLAVEVVQALVKAMPLLAGNAGDKKQKVEAVCNELSGKVNARQGVEEALSKAVDELRTLSKP</sequence>
<keyword evidence="3" id="KW-1185">Reference proteome</keyword>
<comment type="caution">
    <text evidence="2">The sequence shown here is derived from an EMBL/GenBank/DDBJ whole genome shotgun (WGS) entry which is preliminary data.</text>
</comment>
<feature type="compositionally biased region" description="Low complexity" evidence="1">
    <location>
        <begin position="21"/>
        <end position="34"/>
    </location>
</feature>
<accession>A0A1Y2H451</accession>
<name>A0A1Y2H451_9FUNG</name>
<dbReference type="EMBL" id="MCFL01000220">
    <property type="protein sequence ID" value="ORZ29337.1"/>
    <property type="molecule type" value="Genomic_DNA"/>
</dbReference>
<dbReference type="Proteomes" id="UP000193411">
    <property type="component" value="Unassembled WGS sequence"/>
</dbReference>
<reference evidence="2 3" key="1">
    <citation type="submission" date="2016-07" db="EMBL/GenBank/DDBJ databases">
        <title>Pervasive Adenine N6-methylation of Active Genes in Fungi.</title>
        <authorList>
            <consortium name="DOE Joint Genome Institute"/>
            <person name="Mondo S.J."/>
            <person name="Dannebaum R.O."/>
            <person name="Kuo R.C."/>
            <person name="Labutti K."/>
            <person name="Haridas S."/>
            <person name="Kuo A."/>
            <person name="Salamov A."/>
            <person name="Ahrendt S.R."/>
            <person name="Lipzen A."/>
            <person name="Sullivan W."/>
            <person name="Andreopoulos W.B."/>
            <person name="Clum A."/>
            <person name="Lindquist E."/>
            <person name="Daum C."/>
            <person name="Ramamoorthy G.K."/>
            <person name="Gryganskyi A."/>
            <person name="Culley D."/>
            <person name="Magnuson J.K."/>
            <person name="James T.Y."/>
            <person name="O'Malley M.A."/>
            <person name="Stajich J.E."/>
            <person name="Spatafora J.W."/>
            <person name="Visel A."/>
            <person name="Grigoriev I.V."/>
        </authorList>
    </citation>
    <scope>NUCLEOTIDE SEQUENCE [LARGE SCALE GENOMIC DNA]</scope>
    <source>
        <strain evidence="2 3">PL171</strain>
    </source>
</reference>
<evidence type="ECO:0000256" key="1">
    <source>
        <dbReference type="SAM" id="MobiDB-lite"/>
    </source>
</evidence>
<feature type="region of interest" description="Disordered" evidence="1">
    <location>
        <begin position="1"/>
        <end position="34"/>
    </location>
</feature>
<evidence type="ECO:0000313" key="3">
    <source>
        <dbReference type="Proteomes" id="UP000193411"/>
    </source>
</evidence>
<organism evidence="2 3">
    <name type="scientific">Catenaria anguillulae PL171</name>
    <dbReference type="NCBI Taxonomy" id="765915"/>
    <lineage>
        <taxon>Eukaryota</taxon>
        <taxon>Fungi</taxon>
        <taxon>Fungi incertae sedis</taxon>
        <taxon>Blastocladiomycota</taxon>
        <taxon>Blastocladiomycetes</taxon>
        <taxon>Blastocladiales</taxon>
        <taxon>Catenariaceae</taxon>
        <taxon>Catenaria</taxon>
    </lineage>
</organism>
<gene>
    <name evidence="2" type="ORF">BCR44DRAFT_44274</name>
</gene>